<sequence>MADEVRDGSRVDTGGWVREVSQPTYGWFNSTKSAIVEHQVIKPGHLRIQWSRAYNHSSDKFRESVVRRLIRDALGDCRVLSIENSTLDTKIKSQDSLPYCRSWVEAMVSTLRATPLDGTSAIVRAVMASFMLLYKEHGGKLRVLRHSDEPFGPEPLRGDAIALSKSEGLAKGFMVADRDLGRLRLPKQNDEGFELLQSTRQTREAVMEREDEEMRERGG</sequence>
<protein>
    <submittedName>
        <fullName evidence="2">Uncharacterized protein</fullName>
    </submittedName>
</protein>
<dbReference type="Proteomes" id="UP000635477">
    <property type="component" value="Unassembled WGS sequence"/>
</dbReference>
<evidence type="ECO:0000256" key="1">
    <source>
        <dbReference type="SAM" id="MobiDB-lite"/>
    </source>
</evidence>
<feature type="compositionally biased region" description="Basic and acidic residues" evidence="1">
    <location>
        <begin position="201"/>
        <end position="219"/>
    </location>
</feature>
<reference evidence="2" key="2">
    <citation type="submission" date="2020-05" db="EMBL/GenBank/DDBJ databases">
        <authorList>
            <person name="Kim H.-S."/>
            <person name="Proctor R.H."/>
            <person name="Brown D.W."/>
        </authorList>
    </citation>
    <scope>NUCLEOTIDE SEQUENCE</scope>
    <source>
        <strain evidence="2">NRRL 22465</strain>
    </source>
</reference>
<comment type="caution">
    <text evidence="2">The sequence shown here is derived from an EMBL/GenBank/DDBJ whole genome shotgun (WGS) entry which is preliminary data.</text>
</comment>
<accession>A0A8H4ULN4</accession>
<dbReference type="AlphaFoldDB" id="A0A8H4ULN4"/>
<reference evidence="2" key="1">
    <citation type="journal article" date="2020" name="BMC Genomics">
        <title>Correction to: Identification and distribution of gene clusters required for synthesis of sphingolipid metabolism inhibitors in diverse species of the filamentous fungus Fusarium.</title>
        <authorList>
            <person name="Kim H.S."/>
            <person name="Lohmar J.M."/>
            <person name="Busman M."/>
            <person name="Brown D.W."/>
            <person name="Naumann T.A."/>
            <person name="Divon H.H."/>
            <person name="Lysoe E."/>
            <person name="Uhlig S."/>
            <person name="Proctor R.H."/>
        </authorList>
    </citation>
    <scope>NUCLEOTIDE SEQUENCE</scope>
    <source>
        <strain evidence="2">NRRL 22465</strain>
    </source>
</reference>
<evidence type="ECO:0000313" key="2">
    <source>
        <dbReference type="EMBL" id="KAF4979314.1"/>
    </source>
</evidence>
<dbReference type="OrthoDB" id="9909019at2759"/>
<name>A0A8H4ULN4_9HYPO</name>
<dbReference type="EMBL" id="JABEYC010000308">
    <property type="protein sequence ID" value="KAF4979314.1"/>
    <property type="molecule type" value="Genomic_DNA"/>
</dbReference>
<gene>
    <name evidence="2" type="ORF">FZEAL_4455</name>
</gene>
<organism evidence="2 3">
    <name type="scientific">Fusarium zealandicum</name>
    <dbReference type="NCBI Taxonomy" id="1053134"/>
    <lineage>
        <taxon>Eukaryota</taxon>
        <taxon>Fungi</taxon>
        <taxon>Dikarya</taxon>
        <taxon>Ascomycota</taxon>
        <taxon>Pezizomycotina</taxon>
        <taxon>Sordariomycetes</taxon>
        <taxon>Hypocreomycetidae</taxon>
        <taxon>Hypocreales</taxon>
        <taxon>Nectriaceae</taxon>
        <taxon>Fusarium</taxon>
        <taxon>Fusarium staphyleae species complex</taxon>
    </lineage>
</organism>
<evidence type="ECO:0000313" key="3">
    <source>
        <dbReference type="Proteomes" id="UP000635477"/>
    </source>
</evidence>
<keyword evidence="3" id="KW-1185">Reference proteome</keyword>
<feature type="region of interest" description="Disordered" evidence="1">
    <location>
        <begin position="200"/>
        <end position="219"/>
    </location>
</feature>
<proteinExistence type="predicted"/>